<dbReference type="Proteomes" id="UP000524404">
    <property type="component" value="Unassembled WGS sequence"/>
</dbReference>
<keyword evidence="3" id="KW-1185">Reference proteome</keyword>
<proteinExistence type="predicted"/>
<keyword evidence="1" id="KW-1133">Transmembrane helix</keyword>
<accession>A0A841EM94</accession>
<dbReference type="EMBL" id="JACHKT010000002">
    <property type="protein sequence ID" value="MBB6001878.1"/>
    <property type="molecule type" value="Genomic_DNA"/>
</dbReference>
<keyword evidence="1" id="KW-0812">Transmembrane</keyword>
<name>A0A841EM94_9BACT</name>
<organism evidence="2 3">
    <name type="scientific">Arcicella rosea</name>
    <dbReference type="NCBI Taxonomy" id="502909"/>
    <lineage>
        <taxon>Bacteria</taxon>
        <taxon>Pseudomonadati</taxon>
        <taxon>Bacteroidota</taxon>
        <taxon>Cytophagia</taxon>
        <taxon>Cytophagales</taxon>
        <taxon>Flectobacillaceae</taxon>
        <taxon>Arcicella</taxon>
    </lineage>
</organism>
<evidence type="ECO:0000313" key="3">
    <source>
        <dbReference type="Proteomes" id="UP000524404"/>
    </source>
</evidence>
<evidence type="ECO:0000313" key="2">
    <source>
        <dbReference type="EMBL" id="MBB6001878.1"/>
    </source>
</evidence>
<keyword evidence="1" id="KW-0472">Membrane</keyword>
<gene>
    <name evidence="2" type="ORF">HNP25_000518</name>
</gene>
<sequence>MVSVRIRNKCQIKKELKMGYFSVSKITDITLKKANFRDSLIVFFLTISLLVIIFRFS</sequence>
<reference evidence="2 3" key="1">
    <citation type="submission" date="2020-08" db="EMBL/GenBank/DDBJ databases">
        <title>Functional genomics of gut bacteria from endangered species of beetles.</title>
        <authorList>
            <person name="Carlos-Shanley C."/>
        </authorList>
    </citation>
    <scope>NUCLEOTIDE SEQUENCE [LARGE SCALE GENOMIC DNA]</scope>
    <source>
        <strain evidence="2 3">S00070</strain>
    </source>
</reference>
<feature type="transmembrane region" description="Helical" evidence="1">
    <location>
        <begin position="39"/>
        <end position="56"/>
    </location>
</feature>
<evidence type="ECO:0000256" key="1">
    <source>
        <dbReference type="SAM" id="Phobius"/>
    </source>
</evidence>
<comment type="caution">
    <text evidence="2">The sequence shown here is derived from an EMBL/GenBank/DDBJ whole genome shotgun (WGS) entry which is preliminary data.</text>
</comment>
<protein>
    <submittedName>
        <fullName evidence="2">Uncharacterized protein</fullName>
    </submittedName>
</protein>
<dbReference type="AlphaFoldDB" id="A0A841EM94"/>